<reference evidence="2" key="1">
    <citation type="journal article" date="2020" name="Nature">
        <title>Giant virus diversity and host interactions through global metagenomics.</title>
        <authorList>
            <person name="Schulz F."/>
            <person name="Roux S."/>
            <person name="Paez-Espino D."/>
            <person name="Jungbluth S."/>
            <person name="Walsh D.A."/>
            <person name="Denef V.J."/>
            <person name="McMahon K.D."/>
            <person name="Konstantinidis K.T."/>
            <person name="Eloe-Fadrosh E.A."/>
            <person name="Kyrpides N.C."/>
            <person name="Woyke T."/>
        </authorList>
    </citation>
    <scope>NUCLEOTIDE SEQUENCE</scope>
    <source>
        <strain evidence="2">GVMAG-M-3300023210-19</strain>
    </source>
</reference>
<feature type="transmembrane region" description="Helical" evidence="1">
    <location>
        <begin position="12"/>
        <end position="30"/>
    </location>
</feature>
<organism evidence="2">
    <name type="scientific">viral metagenome</name>
    <dbReference type="NCBI Taxonomy" id="1070528"/>
    <lineage>
        <taxon>unclassified sequences</taxon>
        <taxon>metagenomes</taxon>
        <taxon>organismal metagenomes</taxon>
    </lineage>
</organism>
<keyword evidence="1" id="KW-1133">Transmembrane helix</keyword>
<evidence type="ECO:0000313" key="2">
    <source>
        <dbReference type="EMBL" id="QHT93216.1"/>
    </source>
</evidence>
<name>A0A6C0ILA9_9ZZZZ</name>
<keyword evidence="1" id="KW-0812">Transmembrane</keyword>
<dbReference type="AlphaFoldDB" id="A0A6C0ILA9"/>
<protein>
    <submittedName>
        <fullName evidence="2">Uncharacterized protein</fullName>
    </submittedName>
</protein>
<dbReference type="EMBL" id="MN740202">
    <property type="protein sequence ID" value="QHT93216.1"/>
    <property type="molecule type" value="Genomic_DNA"/>
</dbReference>
<sequence length="44" mass="5264">MGVDLSLFKQKIVFVFSHIPEFVSYIYTFLLDTQFFLPIDDMEE</sequence>
<evidence type="ECO:0000256" key="1">
    <source>
        <dbReference type="SAM" id="Phobius"/>
    </source>
</evidence>
<proteinExistence type="predicted"/>
<accession>A0A6C0ILA9</accession>
<keyword evidence="1" id="KW-0472">Membrane</keyword>